<evidence type="ECO:0000313" key="1">
    <source>
        <dbReference type="EMBL" id="MEQ2439322.1"/>
    </source>
</evidence>
<evidence type="ECO:0008006" key="3">
    <source>
        <dbReference type="Google" id="ProtNLM"/>
    </source>
</evidence>
<keyword evidence="2" id="KW-1185">Reference proteome</keyword>
<dbReference type="EMBL" id="JBBMFD010000001">
    <property type="protein sequence ID" value="MEQ2439322.1"/>
    <property type="molecule type" value="Genomic_DNA"/>
</dbReference>
<gene>
    <name evidence="1" type="ORF">WMO26_00600</name>
</gene>
<dbReference type="Proteomes" id="UP001489509">
    <property type="component" value="Unassembled WGS sequence"/>
</dbReference>
<sequence>MENFEKEFLKLAYPHVIHYCLIKHKINKFDDVDFIRHVIAENLEEIVDSLRYSVSYYDELKDGINSEIKNNRNETAIILVGTCIEHLLNEYYIQVLDFKYGMTKRDIENAVTSSTLIDKITWMFKIINNVDFDEKLKNWIKEVNSARNKVVHYKPFGKNNEEFINDKFANSIYLALDDVINKIEMLSNFIEKSKSKILIGLDDAKEIAKKVFN</sequence>
<proteinExistence type="predicted"/>
<name>A0ABV1DY72_9FIRM</name>
<dbReference type="RefSeq" id="WP_349217597.1">
    <property type="nucleotide sequence ID" value="NZ_JBBMFD010000001.1"/>
</dbReference>
<comment type="caution">
    <text evidence="1">The sequence shown here is derived from an EMBL/GenBank/DDBJ whole genome shotgun (WGS) entry which is preliminary data.</text>
</comment>
<reference evidence="1 2" key="1">
    <citation type="submission" date="2024-03" db="EMBL/GenBank/DDBJ databases">
        <title>Human intestinal bacterial collection.</title>
        <authorList>
            <person name="Pauvert C."/>
            <person name="Hitch T.C.A."/>
            <person name="Clavel T."/>
        </authorList>
    </citation>
    <scope>NUCLEOTIDE SEQUENCE [LARGE SCALE GENOMIC DNA]</scope>
    <source>
        <strain evidence="1 2">CLA-JM-H44</strain>
    </source>
</reference>
<evidence type="ECO:0000313" key="2">
    <source>
        <dbReference type="Proteomes" id="UP001489509"/>
    </source>
</evidence>
<accession>A0ABV1DY72</accession>
<organism evidence="1 2">
    <name type="scientific">Solibaculum intestinale</name>
    <dbReference type="NCBI Taxonomy" id="3133165"/>
    <lineage>
        <taxon>Bacteria</taxon>
        <taxon>Bacillati</taxon>
        <taxon>Bacillota</taxon>
        <taxon>Clostridia</taxon>
        <taxon>Eubacteriales</taxon>
        <taxon>Oscillospiraceae</taxon>
        <taxon>Solibaculum</taxon>
    </lineage>
</organism>
<protein>
    <recommendedName>
        <fullName evidence="3">RiboL-PSP-HEPN domain-containing protein</fullName>
    </recommendedName>
</protein>